<dbReference type="OrthoDB" id="415023at2759"/>
<evidence type="ECO:0000256" key="1">
    <source>
        <dbReference type="ARBA" id="ARBA00010407"/>
    </source>
</evidence>
<organism evidence="3 4">
    <name type="scientific">Arabis nemorensis</name>
    <dbReference type="NCBI Taxonomy" id="586526"/>
    <lineage>
        <taxon>Eukaryota</taxon>
        <taxon>Viridiplantae</taxon>
        <taxon>Streptophyta</taxon>
        <taxon>Embryophyta</taxon>
        <taxon>Tracheophyta</taxon>
        <taxon>Spermatophyta</taxon>
        <taxon>Magnoliopsida</taxon>
        <taxon>eudicotyledons</taxon>
        <taxon>Gunneridae</taxon>
        <taxon>Pentapetalae</taxon>
        <taxon>rosids</taxon>
        <taxon>malvids</taxon>
        <taxon>Brassicales</taxon>
        <taxon>Brassicaceae</taxon>
        <taxon>Arabideae</taxon>
        <taxon>Arabis</taxon>
    </lineage>
</organism>
<dbReference type="Proteomes" id="UP000489600">
    <property type="component" value="Unassembled WGS sequence"/>
</dbReference>
<sequence length="126" mass="14696">MMPSSNVRQRFLQRLTEYNRHEVEVVGDENCQFRATAHQLGSSELHMDVREQLRENQASYEEVVTTDYIQYCDAMARDIEWGNHFTLQAASYMFGVVINVLCVVTSTNYMNLVQVRRQGEHGEDCR</sequence>
<dbReference type="PANTHER" id="PTHR12419:SF3">
    <property type="entry name" value="OVARIAN TUMOR DOMAIN-CONTAINING DEUBIQUITINATING ENZYME 12"/>
    <property type="match status" value="1"/>
</dbReference>
<dbReference type="GO" id="GO:0004843">
    <property type="term" value="F:cysteine-type deubiquitinase activity"/>
    <property type="evidence" value="ECO:0007669"/>
    <property type="project" value="TreeGrafter"/>
</dbReference>
<reference evidence="3" key="1">
    <citation type="submission" date="2019-07" db="EMBL/GenBank/DDBJ databases">
        <authorList>
            <person name="Dittberner H."/>
        </authorList>
    </citation>
    <scope>NUCLEOTIDE SEQUENCE [LARGE SCALE GENOMIC DNA]</scope>
</reference>
<dbReference type="PROSITE" id="PS50802">
    <property type="entry name" value="OTU"/>
    <property type="match status" value="1"/>
</dbReference>
<dbReference type="InterPro" id="IPR038765">
    <property type="entry name" value="Papain-like_cys_pep_sf"/>
</dbReference>
<dbReference type="Gene3D" id="3.90.70.80">
    <property type="match status" value="1"/>
</dbReference>
<comment type="similarity">
    <text evidence="1">Belongs to the peptidase C85 family.</text>
</comment>
<protein>
    <recommendedName>
        <fullName evidence="2">OTU domain-containing protein</fullName>
    </recommendedName>
</protein>
<evidence type="ECO:0000313" key="4">
    <source>
        <dbReference type="Proteomes" id="UP000489600"/>
    </source>
</evidence>
<gene>
    <name evidence="3" type="ORF">ANE_LOCUS14154</name>
</gene>
<dbReference type="InterPro" id="IPR003323">
    <property type="entry name" value="OTU_dom"/>
</dbReference>
<name>A0A565BQR5_9BRAS</name>
<dbReference type="GO" id="GO:0016579">
    <property type="term" value="P:protein deubiquitination"/>
    <property type="evidence" value="ECO:0007669"/>
    <property type="project" value="TreeGrafter"/>
</dbReference>
<evidence type="ECO:0000313" key="3">
    <source>
        <dbReference type="EMBL" id="VVB03710.1"/>
    </source>
</evidence>
<dbReference type="EMBL" id="CABITT030000005">
    <property type="protein sequence ID" value="VVB03710.1"/>
    <property type="molecule type" value="Genomic_DNA"/>
</dbReference>
<comment type="caution">
    <text evidence="3">The sequence shown here is derived from an EMBL/GenBank/DDBJ whole genome shotgun (WGS) entry which is preliminary data.</text>
</comment>
<dbReference type="PANTHER" id="PTHR12419">
    <property type="entry name" value="OTU DOMAIN CONTAINING PROTEIN"/>
    <property type="match status" value="1"/>
</dbReference>
<feature type="domain" description="OTU" evidence="2">
    <location>
        <begin position="20"/>
        <end position="126"/>
    </location>
</feature>
<dbReference type="InterPro" id="IPR050704">
    <property type="entry name" value="Peptidase_C85-like"/>
</dbReference>
<keyword evidence="4" id="KW-1185">Reference proteome</keyword>
<dbReference type="AlphaFoldDB" id="A0A565BQR5"/>
<dbReference type="Pfam" id="PF02338">
    <property type="entry name" value="OTU"/>
    <property type="match status" value="1"/>
</dbReference>
<accession>A0A565BQR5</accession>
<proteinExistence type="inferred from homology"/>
<dbReference type="SUPFAM" id="SSF54001">
    <property type="entry name" value="Cysteine proteinases"/>
    <property type="match status" value="1"/>
</dbReference>
<evidence type="ECO:0000259" key="2">
    <source>
        <dbReference type="PROSITE" id="PS50802"/>
    </source>
</evidence>